<organism evidence="1 2">
    <name type="scientific">Arctium lappa</name>
    <name type="common">Greater burdock</name>
    <name type="synonym">Lappa major</name>
    <dbReference type="NCBI Taxonomy" id="4217"/>
    <lineage>
        <taxon>Eukaryota</taxon>
        <taxon>Viridiplantae</taxon>
        <taxon>Streptophyta</taxon>
        <taxon>Embryophyta</taxon>
        <taxon>Tracheophyta</taxon>
        <taxon>Spermatophyta</taxon>
        <taxon>Magnoliopsida</taxon>
        <taxon>eudicotyledons</taxon>
        <taxon>Gunneridae</taxon>
        <taxon>Pentapetalae</taxon>
        <taxon>asterids</taxon>
        <taxon>campanulids</taxon>
        <taxon>Asterales</taxon>
        <taxon>Asteraceae</taxon>
        <taxon>Carduoideae</taxon>
        <taxon>Cardueae</taxon>
        <taxon>Arctiinae</taxon>
        <taxon>Arctium</taxon>
    </lineage>
</organism>
<reference evidence="2" key="1">
    <citation type="journal article" date="2022" name="Mol. Ecol. Resour.">
        <title>The genomes of chicory, endive, great burdock and yacon provide insights into Asteraceae palaeo-polyploidization history and plant inulin production.</title>
        <authorList>
            <person name="Fan W."/>
            <person name="Wang S."/>
            <person name="Wang H."/>
            <person name="Wang A."/>
            <person name="Jiang F."/>
            <person name="Liu H."/>
            <person name="Zhao H."/>
            <person name="Xu D."/>
            <person name="Zhang Y."/>
        </authorList>
    </citation>
    <scope>NUCLEOTIDE SEQUENCE [LARGE SCALE GENOMIC DNA]</scope>
    <source>
        <strain evidence="2">cv. Niubang</strain>
    </source>
</reference>
<keyword evidence="2" id="KW-1185">Reference proteome</keyword>
<dbReference type="Proteomes" id="UP001055879">
    <property type="component" value="Linkage Group LG05"/>
</dbReference>
<evidence type="ECO:0000313" key="2">
    <source>
        <dbReference type="Proteomes" id="UP001055879"/>
    </source>
</evidence>
<gene>
    <name evidence="1" type="ORF">L6452_18053</name>
</gene>
<dbReference type="EMBL" id="CM042051">
    <property type="protein sequence ID" value="KAI3729396.1"/>
    <property type="molecule type" value="Genomic_DNA"/>
</dbReference>
<name>A0ACB9C537_ARCLA</name>
<accession>A0ACB9C537</accession>
<protein>
    <submittedName>
        <fullName evidence="1">Uncharacterized protein</fullName>
    </submittedName>
</protein>
<comment type="caution">
    <text evidence="1">The sequence shown here is derived from an EMBL/GenBank/DDBJ whole genome shotgun (WGS) entry which is preliminary data.</text>
</comment>
<sequence>MVRKLILQRKKKQFVLRRRIPVTDAPKKGESEADAKAKGEQEEKHDVEGENEQAAETEPATETIKTASSSKAAEMVNTAELKEAAETVKEVLTELEIAETLIKAKHDTPKVTSKAKGVVIKERGDATKNSSIEKVMGKKKGKAKLVESDKPMKKQKLIESDEALARKIQAELEEAETMQVQKDREIAKAMAAELNKAYQQSLATEQAKQKATSLRKPAKIKMAARKRQPSKTYLGAQERKKMITFLKGAVGVKVEMFSKMSFEKLKKMYDAEMIKLQGDDLARVEMEKRMKESNDFLQKPFPDEQETPEKEATIGESLRTLKRTKMITRRKPTKKPRLVEEEAEKVAEEEEAPESSTMKEPASTEDVKMYMVVMDKVPEPIAAEPVGVKPPEVIHWDVLEVDGKEYIRLKRKDEKYEVYSTWAKIVRTCSRSDIEEMFDIGMKLYVD</sequence>
<proteinExistence type="predicted"/>
<evidence type="ECO:0000313" key="1">
    <source>
        <dbReference type="EMBL" id="KAI3729396.1"/>
    </source>
</evidence>
<reference evidence="1 2" key="2">
    <citation type="journal article" date="2022" name="Mol. Ecol. Resour.">
        <title>The genomes of chicory, endive, great burdock and yacon provide insights into Asteraceae paleo-polyploidization history and plant inulin production.</title>
        <authorList>
            <person name="Fan W."/>
            <person name="Wang S."/>
            <person name="Wang H."/>
            <person name="Wang A."/>
            <person name="Jiang F."/>
            <person name="Liu H."/>
            <person name="Zhao H."/>
            <person name="Xu D."/>
            <person name="Zhang Y."/>
        </authorList>
    </citation>
    <scope>NUCLEOTIDE SEQUENCE [LARGE SCALE GENOMIC DNA]</scope>
    <source>
        <strain evidence="2">cv. Niubang</strain>
    </source>
</reference>